<dbReference type="KEGG" id="hhw:NCTC503_01300"/>
<dbReference type="AlphaFoldDB" id="A0A4U9RBD8"/>
<accession>A0A4U9RBD8</accession>
<organism evidence="1 2">
    <name type="scientific">Hathewaya histolytica</name>
    <name type="common">Clostridium histolyticum</name>
    <dbReference type="NCBI Taxonomy" id="1498"/>
    <lineage>
        <taxon>Bacteria</taxon>
        <taxon>Bacillati</taxon>
        <taxon>Bacillota</taxon>
        <taxon>Clostridia</taxon>
        <taxon>Eubacteriales</taxon>
        <taxon>Clostridiaceae</taxon>
        <taxon>Hathewaya</taxon>
    </lineage>
</organism>
<reference evidence="1 2" key="1">
    <citation type="submission" date="2019-05" db="EMBL/GenBank/DDBJ databases">
        <authorList>
            <consortium name="Pathogen Informatics"/>
        </authorList>
    </citation>
    <scope>NUCLEOTIDE SEQUENCE [LARGE SCALE GENOMIC DNA]</scope>
    <source>
        <strain evidence="1 2">NCTC503</strain>
    </source>
</reference>
<protein>
    <recommendedName>
        <fullName evidence="3">SpoVT-AbrB domain-containing protein</fullName>
    </recommendedName>
</protein>
<dbReference type="EMBL" id="LR590481">
    <property type="protein sequence ID" value="VTQ88839.1"/>
    <property type="molecule type" value="Genomic_DNA"/>
</dbReference>
<dbReference type="Proteomes" id="UP000308489">
    <property type="component" value="Chromosome 1"/>
</dbReference>
<dbReference type="InterPro" id="IPR037914">
    <property type="entry name" value="SpoVT-AbrB_sf"/>
</dbReference>
<keyword evidence="2" id="KW-1185">Reference proteome</keyword>
<dbReference type="RefSeq" id="WP_138209971.1">
    <property type="nucleotide sequence ID" value="NZ_CBCRUQ010000017.1"/>
</dbReference>
<name>A0A4U9RBD8_HATHI</name>
<evidence type="ECO:0008006" key="3">
    <source>
        <dbReference type="Google" id="ProtNLM"/>
    </source>
</evidence>
<gene>
    <name evidence="1" type="ORF">NCTC503_01300</name>
</gene>
<dbReference type="OrthoDB" id="1757291at2"/>
<proteinExistence type="predicted"/>
<sequence length="147" mass="16617">MENKDIVVLSSTSGSGSTNYRIGIPADWARALNLEKGTVLHAIFDGEHIALRKKNIVDPVVLEEIKKFIDLYNNHEGEKIFCEQITPIEAVSSRKADSIELVEGNGYFSFLFKFGEREIQGQNIEYSKWNISTKIEDGKYTLCLVMV</sequence>
<evidence type="ECO:0000313" key="1">
    <source>
        <dbReference type="EMBL" id="VTQ88839.1"/>
    </source>
</evidence>
<dbReference type="SUPFAM" id="SSF89447">
    <property type="entry name" value="AbrB/MazE/MraZ-like"/>
    <property type="match status" value="1"/>
</dbReference>
<evidence type="ECO:0000313" key="2">
    <source>
        <dbReference type="Proteomes" id="UP000308489"/>
    </source>
</evidence>